<evidence type="ECO:0008006" key="3">
    <source>
        <dbReference type="Google" id="ProtNLM"/>
    </source>
</evidence>
<dbReference type="AlphaFoldDB" id="A0A8I0P8F8"/>
<accession>A0A8I0P8F8</accession>
<comment type="caution">
    <text evidence="1">The sequence shown here is derived from an EMBL/GenBank/DDBJ whole genome shotgun (WGS) entry which is preliminary data.</text>
</comment>
<dbReference type="Proteomes" id="UP000629287">
    <property type="component" value="Unassembled WGS sequence"/>
</dbReference>
<protein>
    <recommendedName>
        <fullName evidence="3">HNH endonuclease</fullName>
    </recommendedName>
</protein>
<name>A0A8I0P8F8_9ACTN</name>
<organism evidence="1 2">
    <name type="scientific">Streptomyces stelliscabiei</name>
    <dbReference type="NCBI Taxonomy" id="146820"/>
    <lineage>
        <taxon>Bacteria</taxon>
        <taxon>Bacillati</taxon>
        <taxon>Actinomycetota</taxon>
        <taxon>Actinomycetes</taxon>
        <taxon>Kitasatosporales</taxon>
        <taxon>Streptomycetaceae</taxon>
        <taxon>Streptomyces</taxon>
    </lineage>
</organism>
<gene>
    <name evidence="1" type="ORF">H4687_003282</name>
</gene>
<evidence type="ECO:0000313" key="1">
    <source>
        <dbReference type="EMBL" id="MBE1597153.1"/>
    </source>
</evidence>
<sequence length="146" mass="16299">MAGPPGVPRADIVALLHDGHSDRYIGRTLHTNPKRAARIRTELGLPKSVRIQGTAIEHKWNKWTHPVTGGHIRWTGAVRGITPNLVHRKRNYSARRVGFQLEHGRLPVGRVLPGCGQSWCVAPAHATDEPMRRADAMYRRIFGRAA</sequence>
<dbReference type="OrthoDB" id="4246507at2"/>
<dbReference type="EMBL" id="JADBGF010000001">
    <property type="protein sequence ID" value="MBE1597153.1"/>
    <property type="molecule type" value="Genomic_DNA"/>
</dbReference>
<reference evidence="1 2" key="1">
    <citation type="submission" date="2020-10" db="EMBL/GenBank/DDBJ databases">
        <title>Sequencing the genomes of 1000 actinobacteria strains.</title>
        <authorList>
            <person name="Klenk H.-P."/>
        </authorList>
    </citation>
    <scope>NUCLEOTIDE SEQUENCE [LARGE SCALE GENOMIC DNA]</scope>
    <source>
        <strain evidence="1 2">DSM 41803</strain>
    </source>
</reference>
<keyword evidence="2" id="KW-1185">Reference proteome</keyword>
<evidence type="ECO:0000313" key="2">
    <source>
        <dbReference type="Proteomes" id="UP000629287"/>
    </source>
</evidence>
<dbReference type="RefSeq" id="WP_046917049.1">
    <property type="nucleotide sequence ID" value="NZ_JADBGF010000001.1"/>
</dbReference>
<proteinExistence type="predicted"/>
<dbReference type="GeneID" id="86827858"/>